<evidence type="ECO:0000313" key="2">
    <source>
        <dbReference type="Proteomes" id="UP000054776"/>
    </source>
</evidence>
<name>A0A0V1BCM1_TRISP</name>
<reference evidence="1 2" key="1">
    <citation type="submission" date="2015-01" db="EMBL/GenBank/DDBJ databases">
        <title>Evolution of Trichinella species and genotypes.</title>
        <authorList>
            <person name="Korhonen P.K."/>
            <person name="Edoardo P."/>
            <person name="Giuseppe L.R."/>
            <person name="Gasser R.B."/>
        </authorList>
    </citation>
    <scope>NUCLEOTIDE SEQUENCE [LARGE SCALE GENOMIC DNA]</scope>
    <source>
        <strain evidence="1">ISS3</strain>
    </source>
</reference>
<accession>A0A0V1BCM1</accession>
<dbReference type="AlphaFoldDB" id="A0A0V1BCM1"/>
<evidence type="ECO:0000313" key="1">
    <source>
        <dbReference type="EMBL" id="KRY34837.1"/>
    </source>
</evidence>
<protein>
    <submittedName>
        <fullName evidence="1">Uncharacterized protein</fullName>
    </submittedName>
</protein>
<keyword evidence="2" id="KW-1185">Reference proteome</keyword>
<sequence length="113" mass="12772">MVNLVIGLICSLIPLAGLICKIGSRFHFDDDHHHRLDVRSSLTTDSLFYTEPKRSMNNCTTKKNKMNPHLNGISESQFCPGCGLSHWFPHEVSETRPSSAYCRGCWKMKCGDD</sequence>
<dbReference type="InParanoid" id="A0A0V1BCM1"/>
<organism evidence="1 2">
    <name type="scientific">Trichinella spiralis</name>
    <name type="common">Trichina worm</name>
    <dbReference type="NCBI Taxonomy" id="6334"/>
    <lineage>
        <taxon>Eukaryota</taxon>
        <taxon>Metazoa</taxon>
        <taxon>Ecdysozoa</taxon>
        <taxon>Nematoda</taxon>
        <taxon>Enoplea</taxon>
        <taxon>Dorylaimia</taxon>
        <taxon>Trichinellida</taxon>
        <taxon>Trichinellidae</taxon>
        <taxon>Trichinella</taxon>
    </lineage>
</organism>
<comment type="caution">
    <text evidence="1">The sequence shown here is derived from an EMBL/GenBank/DDBJ whole genome shotgun (WGS) entry which is preliminary data.</text>
</comment>
<proteinExistence type="predicted"/>
<gene>
    <name evidence="1" type="ORF">T01_2782</name>
</gene>
<dbReference type="EMBL" id="JYDH01000061">
    <property type="protein sequence ID" value="KRY34837.1"/>
    <property type="molecule type" value="Genomic_DNA"/>
</dbReference>
<dbReference type="Proteomes" id="UP000054776">
    <property type="component" value="Unassembled WGS sequence"/>
</dbReference>